<keyword evidence="4 9" id="KW-0136">Cellulose degradation</keyword>
<keyword evidence="10" id="KW-1133">Transmembrane helix</keyword>
<evidence type="ECO:0000256" key="10">
    <source>
        <dbReference type="SAM" id="Phobius"/>
    </source>
</evidence>
<feature type="chain" id="PRO_5011816822" description="Endoglucanase" evidence="9">
    <location>
        <begin position="30"/>
        <end position="536"/>
    </location>
</feature>
<dbReference type="InterPro" id="IPR008928">
    <property type="entry name" value="6-hairpin_glycosidase_sf"/>
</dbReference>
<comment type="caution">
    <text evidence="12">The sequence shown here is derived from an EMBL/GenBank/DDBJ whole genome shotgun (WGS) entry which is preliminary data.</text>
</comment>
<reference evidence="12 13" key="1">
    <citation type="submission" date="2016-07" db="EMBL/GenBank/DDBJ databases">
        <title>Pervasive Adenine N6-methylation of Active Genes in Fungi.</title>
        <authorList>
            <consortium name="DOE Joint Genome Institute"/>
            <person name="Mondo S.J."/>
            <person name="Dannebaum R.O."/>
            <person name="Kuo R.C."/>
            <person name="Labutti K."/>
            <person name="Haridas S."/>
            <person name="Kuo A."/>
            <person name="Salamov A."/>
            <person name="Ahrendt S.R."/>
            <person name="Lipzen A."/>
            <person name="Sullivan W."/>
            <person name="Andreopoulos W.B."/>
            <person name="Clum A."/>
            <person name="Lindquist E."/>
            <person name="Daum C."/>
            <person name="Ramamoorthy G.K."/>
            <person name="Gryganskyi A."/>
            <person name="Culley D."/>
            <person name="Magnuson J.K."/>
            <person name="James T.Y."/>
            <person name="O'Malley M.A."/>
            <person name="Stajich J.E."/>
            <person name="Spatafora J.W."/>
            <person name="Visel A."/>
            <person name="Grigoriev I.V."/>
        </authorList>
    </citation>
    <scope>NUCLEOTIDE SEQUENCE [LARGE SCALE GENOMIC DNA]</scope>
    <source>
        <strain evidence="12 13">NRRL 1336</strain>
    </source>
</reference>
<keyword evidence="9" id="KW-0732">Signal</keyword>
<dbReference type="InterPro" id="IPR012341">
    <property type="entry name" value="6hp_glycosidase-like_sf"/>
</dbReference>
<evidence type="ECO:0000259" key="11">
    <source>
        <dbReference type="Pfam" id="PF00759"/>
    </source>
</evidence>
<evidence type="ECO:0000256" key="2">
    <source>
        <dbReference type="ARBA" id="ARBA00007072"/>
    </source>
</evidence>
<feature type="domain" description="Glycoside hydrolase family 9" evidence="11">
    <location>
        <begin position="39"/>
        <end position="464"/>
    </location>
</feature>
<dbReference type="OrthoDB" id="10257085at2759"/>
<dbReference type="InterPro" id="IPR033126">
    <property type="entry name" value="Glyco_hydro_9_Asp/Glu_AS"/>
</dbReference>
<comment type="catalytic activity">
    <reaction evidence="1 9">
        <text>Endohydrolysis of (1-&gt;4)-beta-D-glucosidic linkages in cellulose, lichenin and cereal beta-D-glucans.</text>
        <dbReference type="EC" id="3.2.1.4"/>
    </reaction>
</comment>
<accession>A0A1X2IXU4</accession>
<dbReference type="PANTHER" id="PTHR22298">
    <property type="entry name" value="ENDO-1,4-BETA-GLUCANASE"/>
    <property type="match status" value="1"/>
</dbReference>
<dbReference type="SUPFAM" id="SSF48208">
    <property type="entry name" value="Six-hairpin glycosidases"/>
    <property type="match status" value="1"/>
</dbReference>
<keyword evidence="6 8" id="KW-0326">Glycosidase</keyword>
<keyword evidence="3 8" id="KW-0378">Hydrolase</keyword>
<feature type="signal peptide" evidence="9">
    <location>
        <begin position="1"/>
        <end position="29"/>
    </location>
</feature>
<evidence type="ECO:0000313" key="13">
    <source>
        <dbReference type="Proteomes" id="UP000193560"/>
    </source>
</evidence>
<dbReference type="InterPro" id="IPR001701">
    <property type="entry name" value="Glyco_hydro_9"/>
</dbReference>
<sequence>MNYLKKTLFLFALLAMMSTMRLSIGLVEAQDSSTVNPHYAALLNNSMWFYEAQRSGKLPSNNRVPWRHTSVEDEQDQNHDLSGGYYDAGDYMKFTLPLAHSLTLISWGGMEWYDGYTRANQSGYLQSTIRWGTDWLLKAHPDANTLYVQVGSGKIDNNYWGPDTGIPTPRPSYAITNTATGTDVAAMTAAALASASSFFRQMGNDTTYATTLLNAAQSVFALAETQPFQTYTKAVPEADNLYQTNKYSSQLVYGALWLYKASGNSDYRGKASHYYDQFNLGETRSVIPMDWADCSGAVSILVYHAATRWLDTMIDPSSSSASSSPCMFTKGGMLWCDGYSDSNSMVPLQDTALLALLYSRLHPPKSKQYTEFATKQIEYMLGNNYMMTPYVCGVHMNSPHNPHHAGASGGTDIGKIDTSPPEELYILYGAVVGGPNKEDLFYDERSDWKQTEVALDYNAPFQGLVAYQISTNAADPPYVTITSPRPSVYRSFVFPGWLLAAIIVVVVFILAGIGYCLWLKRHGLKQRWGGPKAYQV</sequence>
<dbReference type="Gene3D" id="1.50.10.10">
    <property type="match status" value="1"/>
</dbReference>
<dbReference type="EC" id="3.2.1.4" evidence="9"/>
<evidence type="ECO:0000256" key="5">
    <source>
        <dbReference type="ARBA" id="ARBA00023277"/>
    </source>
</evidence>
<dbReference type="GO" id="GO:0008810">
    <property type="term" value="F:cellulase activity"/>
    <property type="evidence" value="ECO:0007669"/>
    <property type="project" value="UniProtKB-EC"/>
</dbReference>
<dbReference type="AlphaFoldDB" id="A0A1X2IXU4"/>
<organism evidence="12 13">
    <name type="scientific">Absidia repens</name>
    <dbReference type="NCBI Taxonomy" id="90262"/>
    <lineage>
        <taxon>Eukaryota</taxon>
        <taxon>Fungi</taxon>
        <taxon>Fungi incertae sedis</taxon>
        <taxon>Mucoromycota</taxon>
        <taxon>Mucoromycotina</taxon>
        <taxon>Mucoromycetes</taxon>
        <taxon>Mucorales</taxon>
        <taxon>Cunninghamellaceae</taxon>
        <taxon>Absidia</taxon>
    </lineage>
</organism>
<dbReference type="STRING" id="90262.A0A1X2IXU4"/>
<dbReference type="Pfam" id="PF00759">
    <property type="entry name" value="Glyco_hydro_9"/>
    <property type="match status" value="1"/>
</dbReference>
<evidence type="ECO:0000256" key="6">
    <source>
        <dbReference type="ARBA" id="ARBA00023295"/>
    </source>
</evidence>
<evidence type="ECO:0000256" key="8">
    <source>
        <dbReference type="PROSITE-ProRule" id="PRU10060"/>
    </source>
</evidence>
<keyword evidence="5 8" id="KW-0119">Carbohydrate metabolism</keyword>
<keyword evidence="10" id="KW-0472">Membrane</keyword>
<proteinExistence type="inferred from homology"/>
<dbReference type="Proteomes" id="UP000193560">
    <property type="component" value="Unassembled WGS sequence"/>
</dbReference>
<keyword evidence="13" id="KW-1185">Reference proteome</keyword>
<evidence type="ECO:0000256" key="9">
    <source>
        <dbReference type="RuleBase" id="RU361166"/>
    </source>
</evidence>
<evidence type="ECO:0000256" key="3">
    <source>
        <dbReference type="ARBA" id="ARBA00022801"/>
    </source>
</evidence>
<name>A0A1X2IXU4_9FUNG</name>
<protein>
    <recommendedName>
        <fullName evidence="9">Endoglucanase</fullName>
        <ecNumber evidence="9">3.2.1.4</ecNumber>
    </recommendedName>
</protein>
<comment type="similarity">
    <text evidence="2 8 9">Belongs to the glycosyl hydrolase 9 (cellulase E) family.</text>
</comment>
<keyword evidence="10" id="KW-0812">Transmembrane</keyword>
<gene>
    <name evidence="12" type="ORF">BCR42DRAFT_402307</name>
</gene>
<keyword evidence="7 8" id="KW-0624">Polysaccharide degradation</keyword>
<dbReference type="EMBL" id="MCGE01000002">
    <property type="protein sequence ID" value="ORZ24128.1"/>
    <property type="molecule type" value="Genomic_DNA"/>
</dbReference>
<dbReference type="PROSITE" id="PS00698">
    <property type="entry name" value="GH9_3"/>
    <property type="match status" value="1"/>
</dbReference>
<evidence type="ECO:0000256" key="7">
    <source>
        <dbReference type="ARBA" id="ARBA00023326"/>
    </source>
</evidence>
<evidence type="ECO:0000256" key="1">
    <source>
        <dbReference type="ARBA" id="ARBA00000966"/>
    </source>
</evidence>
<feature type="active site" evidence="8">
    <location>
        <position position="443"/>
    </location>
</feature>
<evidence type="ECO:0000256" key="4">
    <source>
        <dbReference type="ARBA" id="ARBA00023001"/>
    </source>
</evidence>
<feature type="transmembrane region" description="Helical" evidence="10">
    <location>
        <begin position="492"/>
        <end position="518"/>
    </location>
</feature>
<evidence type="ECO:0000313" key="12">
    <source>
        <dbReference type="EMBL" id="ORZ24128.1"/>
    </source>
</evidence>
<dbReference type="GO" id="GO:0030245">
    <property type="term" value="P:cellulose catabolic process"/>
    <property type="evidence" value="ECO:0007669"/>
    <property type="project" value="UniProtKB-KW"/>
</dbReference>
<feature type="active site" evidence="8">
    <location>
        <position position="452"/>
    </location>
</feature>